<evidence type="ECO:0000259" key="5">
    <source>
        <dbReference type="Pfam" id="PF00496"/>
    </source>
</evidence>
<sequence>MMRTSRVAAVSAALLITGGLLAACGSDDDGSVGGADRELVLAVGGESAEGYDPTLGWGRYGSPLFQSTLLVRNADLSVGNDLATGYQVSKDGLTWTVDLRTDATFTDGTPVTAEDVVYTFSTAAKSGGLTDVTALKSAEVVDEDTVALHLKQPQSTFINRLISLGIVPEAAHGEGYAAAPIGSGPFKLVHWERGQQLIVERNEDYYGTAPSFDKVTFVFFDSEDAALAAAQAGEVDVVGVPSSLAGSTVQGMSVQAITSVDNRGMSLPTVPAEGKKSPSGAPIGNDVTSDVAVRRAMNIAVDREKLVDGILEGYGTPAYGPADAAPWFAEETVVDDADLDGAKKLLDEAGWKDGDGDGVREKDGVKAEFNLLYPAGDTLRQGLALSLVDMVKPLGITITTAGRSWEEIEKAQHTDAVLFGWGSHDPTELYNLLHSSKAGVEMYNPGYYANAEVDAELDAAQAARSQDEAIEHWQQAQRTDDVPWVWLVNLEHTYFVSDCLDIGTPFIEPHGHGWPITAGLANWKRTC</sequence>
<reference evidence="7" key="1">
    <citation type="journal article" date="2019" name="Int. J. Syst. Evol. Microbiol.">
        <title>The Global Catalogue of Microorganisms (GCM) 10K type strain sequencing project: providing services to taxonomists for standard genome sequencing and annotation.</title>
        <authorList>
            <consortium name="The Broad Institute Genomics Platform"/>
            <consortium name="The Broad Institute Genome Sequencing Center for Infectious Disease"/>
            <person name="Wu L."/>
            <person name="Ma J."/>
        </authorList>
    </citation>
    <scope>NUCLEOTIDE SEQUENCE [LARGE SCALE GENOMIC DNA]</scope>
    <source>
        <strain evidence="7">JCM 13008</strain>
    </source>
</reference>
<dbReference type="Gene3D" id="3.10.105.10">
    <property type="entry name" value="Dipeptide-binding Protein, Domain 3"/>
    <property type="match status" value="1"/>
</dbReference>
<dbReference type="PROSITE" id="PS51257">
    <property type="entry name" value="PROKAR_LIPOPROTEIN"/>
    <property type="match status" value="1"/>
</dbReference>
<evidence type="ECO:0000313" key="7">
    <source>
        <dbReference type="Proteomes" id="UP001501581"/>
    </source>
</evidence>
<comment type="caution">
    <text evidence="6">The sequence shown here is derived from an EMBL/GenBank/DDBJ whole genome shotgun (WGS) entry which is preliminary data.</text>
</comment>
<evidence type="ECO:0000256" key="2">
    <source>
        <dbReference type="ARBA" id="ARBA00022448"/>
    </source>
</evidence>
<comment type="similarity">
    <text evidence="1">Belongs to the bacterial solute-binding protein 5 family.</text>
</comment>
<dbReference type="Pfam" id="PF00496">
    <property type="entry name" value="SBP_bac_5"/>
    <property type="match status" value="1"/>
</dbReference>
<dbReference type="SUPFAM" id="SSF53850">
    <property type="entry name" value="Periplasmic binding protein-like II"/>
    <property type="match status" value="1"/>
</dbReference>
<dbReference type="InterPro" id="IPR000914">
    <property type="entry name" value="SBP_5_dom"/>
</dbReference>
<dbReference type="CDD" id="cd08518">
    <property type="entry name" value="PBP2_NikA_DppA_OppA_like_19"/>
    <property type="match status" value="1"/>
</dbReference>
<gene>
    <name evidence="6" type="ORF">GCM10009668_08470</name>
</gene>
<protein>
    <submittedName>
        <fullName evidence="6">ABC transporter substrate-binding protein</fullName>
    </submittedName>
</protein>
<dbReference type="PIRSF" id="PIRSF002741">
    <property type="entry name" value="MppA"/>
    <property type="match status" value="1"/>
</dbReference>
<evidence type="ECO:0000313" key="6">
    <source>
        <dbReference type="EMBL" id="GAA1094893.1"/>
    </source>
</evidence>
<evidence type="ECO:0000256" key="3">
    <source>
        <dbReference type="ARBA" id="ARBA00022729"/>
    </source>
</evidence>
<dbReference type="InterPro" id="IPR030678">
    <property type="entry name" value="Peptide/Ni-bd"/>
</dbReference>
<dbReference type="PANTHER" id="PTHR30290">
    <property type="entry name" value="PERIPLASMIC BINDING COMPONENT OF ABC TRANSPORTER"/>
    <property type="match status" value="1"/>
</dbReference>
<name>A0ABP4E9B7_9ACTN</name>
<feature type="chain" id="PRO_5045510179" evidence="4">
    <location>
        <begin position="23"/>
        <end position="527"/>
    </location>
</feature>
<evidence type="ECO:0000256" key="4">
    <source>
        <dbReference type="SAM" id="SignalP"/>
    </source>
</evidence>
<dbReference type="Gene3D" id="3.40.190.10">
    <property type="entry name" value="Periplasmic binding protein-like II"/>
    <property type="match status" value="1"/>
</dbReference>
<feature type="domain" description="Solute-binding protein family 5" evidence="5">
    <location>
        <begin position="80"/>
        <end position="432"/>
    </location>
</feature>
<dbReference type="EMBL" id="BAAALG010000003">
    <property type="protein sequence ID" value="GAA1094893.1"/>
    <property type="molecule type" value="Genomic_DNA"/>
</dbReference>
<keyword evidence="2" id="KW-0813">Transport</keyword>
<feature type="signal peptide" evidence="4">
    <location>
        <begin position="1"/>
        <end position="22"/>
    </location>
</feature>
<proteinExistence type="inferred from homology"/>
<dbReference type="InterPro" id="IPR039424">
    <property type="entry name" value="SBP_5"/>
</dbReference>
<keyword evidence="3 4" id="KW-0732">Signal</keyword>
<dbReference type="PANTHER" id="PTHR30290:SF9">
    <property type="entry name" value="OLIGOPEPTIDE-BINDING PROTEIN APPA"/>
    <property type="match status" value="1"/>
</dbReference>
<dbReference type="Proteomes" id="UP001501581">
    <property type="component" value="Unassembled WGS sequence"/>
</dbReference>
<evidence type="ECO:0000256" key="1">
    <source>
        <dbReference type="ARBA" id="ARBA00005695"/>
    </source>
</evidence>
<accession>A0ABP4E9B7</accession>
<keyword evidence="7" id="KW-1185">Reference proteome</keyword>
<organism evidence="6 7">
    <name type="scientific">Nocardioides dubius</name>
    <dbReference type="NCBI Taxonomy" id="317019"/>
    <lineage>
        <taxon>Bacteria</taxon>
        <taxon>Bacillati</taxon>
        <taxon>Actinomycetota</taxon>
        <taxon>Actinomycetes</taxon>
        <taxon>Propionibacteriales</taxon>
        <taxon>Nocardioidaceae</taxon>
        <taxon>Nocardioides</taxon>
    </lineage>
</organism>